<sequence>MAANSRQMKLLQHPSRYGRGARGYARQLVLLLALLLSGLLRPERPLAAATVVARQTDDALAAASRHAVLPALLPGAEVAAPQPGPEPLPLPPALLPAALFLPAARLPRPAPISIRPVQPARGEATARLISEVPNGP</sequence>
<evidence type="ECO:0000256" key="1">
    <source>
        <dbReference type="SAM" id="MobiDB-lite"/>
    </source>
</evidence>
<proteinExistence type="predicted"/>
<evidence type="ECO:0000313" key="2">
    <source>
        <dbReference type="EMBL" id="TLM90554.1"/>
    </source>
</evidence>
<dbReference type="RefSeq" id="WP_138079820.1">
    <property type="nucleotide sequence ID" value="NZ_VAJM01000009.1"/>
</dbReference>
<evidence type="ECO:0000313" key="3">
    <source>
        <dbReference type="Proteomes" id="UP000305517"/>
    </source>
</evidence>
<dbReference type="AlphaFoldDB" id="A0A5R8WML3"/>
<dbReference type="Proteomes" id="UP000305517">
    <property type="component" value="Unassembled WGS sequence"/>
</dbReference>
<dbReference type="EMBL" id="VAJM01000009">
    <property type="protein sequence ID" value="TLM90554.1"/>
    <property type="molecule type" value="Genomic_DNA"/>
</dbReference>
<keyword evidence="3" id="KW-1185">Reference proteome</keyword>
<protein>
    <submittedName>
        <fullName evidence="2">Uncharacterized protein</fullName>
    </submittedName>
</protein>
<organism evidence="2 3">
    <name type="scientific">Hymenobacter jeollabukensis</name>
    <dbReference type="NCBI Taxonomy" id="2025313"/>
    <lineage>
        <taxon>Bacteria</taxon>
        <taxon>Pseudomonadati</taxon>
        <taxon>Bacteroidota</taxon>
        <taxon>Cytophagia</taxon>
        <taxon>Cytophagales</taxon>
        <taxon>Hymenobacteraceae</taxon>
        <taxon>Hymenobacter</taxon>
    </lineage>
</organism>
<comment type="caution">
    <text evidence="2">The sequence shown here is derived from an EMBL/GenBank/DDBJ whole genome shotgun (WGS) entry which is preliminary data.</text>
</comment>
<accession>A0A5R8WML3</accession>
<gene>
    <name evidence="2" type="ORF">FDY95_17720</name>
</gene>
<feature type="region of interest" description="Disordered" evidence="1">
    <location>
        <begin position="117"/>
        <end position="136"/>
    </location>
</feature>
<name>A0A5R8WML3_9BACT</name>
<reference evidence="2 3" key="1">
    <citation type="submission" date="2019-05" db="EMBL/GenBank/DDBJ databases">
        <title>Hymenobacter edaphi sp. nov., isolated from abandoned arsenic-contaminated farmland soil.</title>
        <authorList>
            <person name="Nie L."/>
        </authorList>
    </citation>
    <scope>NUCLEOTIDE SEQUENCE [LARGE SCALE GENOMIC DNA]</scope>
    <source>
        <strain evidence="2 3">1-3-3-8</strain>
    </source>
</reference>